<sequence length="107" mass="11606">MLAFGNPVSTQKSRIEFKHASTCSSRTWLRRSEAINLSWWLLCELGGHEIGLDGRNNLQCDTQVHLMEVATMTVNGALEQADSGAAEPAALRVALVPSAHPSYAAIE</sequence>
<dbReference type="EMBL" id="CAUYUJ010010404">
    <property type="protein sequence ID" value="CAK0829289.1"/>
    <property type="molecule type" value="Genomic_DNA"/>
</dbReference>
<organism evidence="1 2">
    <name type="scientific">Prorocentrum cordatum</name>
    <dbReference type="NCBI Taxonomy" id="2364126"/>
    <lineage>
        <taxon>Eukaryota</taxon>
        <taxon>Sar</taxon>
        <taxon>Alveolata</taxon>
        <taxon>Dinophyceae</taxon>
        <taxon>Prorocentrales</taxon>
        <taxon>Prorocentraceae</taxon>
        <taxon>Prorocentrum</taxon>
    </lineage>
</organism>
<accession>A0ABN9SDB2</accession>
<gene>
    <name evidence="1" type="ORF">PCOR1329_LOCUS28284</name>
</gene>
<comment type="caution">
    <text evidence="1">The sequence shown here is derived from an EMBL/GenBank/DDBJ whole genome shotgun (WGS) entry which is preliminary data.</text>
</comment>
<evidence type="ECO:0000313" key="1">
    <source>
        <dbReference type="EMBL" id="CAK0829289.1"/>
    </source>
</evidence>
<proteinExistence type="predicted"/>
<keyword evidence="2" id="KW-1185">Reference proteome</keyword>
<evidence type="ECO:0000313" key="2">
    <source>
        <dbReference type="Proteomes" id="UP001189429"/>
    </source>
</evidence>
<name>A0ABN9SDB2_9DINO</name>
<reference evidence="1" key="1">
    <citation type="submission" date="2023-10" db="EMBL/GenBank/DDBJ databases">
        <authorList>
            <person name="Chen Y."/>
            <person name="Shah S."/>
            <person name="Dougan E. K."/>
            <person name="Thang M."/>
            <person name="Chan C."/>
        </authorList>
    </citation>
    <scope>NUCLEOTIDE SEQUENCE [LARGE SCALE GENOMIC DNA]</scope>
</reference>
<protein>
    <submittedName>
        <fullName evidence="1">Uncharacterized protein</fullName>
    </submittedName>
</protein>
<dbReference type="Proteomes" id="UP001189429">
    <property type="component" value="Unassembled WGS sequence"/>
</dbReference>